<sequence length="310" mass="35001">MTTQQRKITLAVTVVYTLIILYFLFLAFGRTGTVDRVSSYTFILVPDSFFRVPNLSDLLHPTLMDLVDIGNIAAFIPFGLLIPLLYRISFIRFITLFILSILIIETIQALSLLGSFDVNDAIQNSLGAALGFGAYKLGFRTSNIRRNIFVTGISAVVLMIGVWGVFGIADKAFTQELGSFVALNELKDSSGNTSTGTKPYPFKVGGQDVEPQYHVYSTEGKRIETYTYTIDKKELYFYMNYGIPDQEEFQGRLTVSVDGHEYLSTSAEHQSREPEMFGLYLEHAKELTITVEGNEKLWDVGYREMKFVWN</sequence>
<accession>A0ABW0I1V9</accession>
<evidence type="ECO:0000313" key="4">
    <source>
        <dbReference type="Proteomes" id="UP001596113"/>
    </source>
</evidence>
<gene>
    <name evidence="3" type="ORF">ACFPOF_27385</name>
</gene>
<dbReference type="EMBL" id="JBHSMI010000056">
    <property type="protein sequence ID" value="MFC5406472.1"/>
    <property type="molecule type" value="Genomic_DNA"/>
</dbReference>
<feature type="transmembrane region" description="Helical" evidence="1">
    <location>
        <begin position="93"/>
        <end position="115"/>
    </location>
</feature>
<comment type="caution">
    <text evidence="3">The sequence shown here is derived from an EMBL/GenBank/DDBJ whole genome shotgun (WGS) entry which is preliminary data.</text>
</comment>
<dbReference type="RefSeq" id="WP_378138573.1">
    <property type="nucleotide sequence ID" value="NZ_JBHSMI010000056.1"/>
</dbReference>
<feature type="transmembrane region" description="Helical" evidence="1">
    <location>
        <begin position="69"/>
        <end position="86"/>
    </location>
</feature>
<keyword evidence="1" id="KW-1133">Transmembrane helix</keyword>
<feature type="transmembrane region" description="Helical" evidence="1">
    <location>
        <begin position="121"/>
        <end position="139"/>
    </location>
</feature>
<feature type="transmembrane region" description="Helical" evidence="1">
    <location>
        <begin position="148"/>
        <end position="169"/>
    </location>
</feature>
<dbReference type="InterPro" id="IPR006976">
    <property type="entry name" value="VanZ-like"/>
</dbReference>
<feature type="transmembrane region" description="Helical" evidence="1">
    <location>
        <begin position="7"/>
        <end position="28"/>
    </location>
</feature>
<evidence type="ECO:0000259" key="2">
    <source>
        <dbReference type="Pfam" id="PF04892"/>
    </source>
</evidence>
<organism evidence="3 4">
    <name type="scientific">Cohnella soli</name>
    <dbReference type="NCBI Taxonomy" id="425005"/>
    <lineage>
        <taxon>Bacteria</taxon>
        <taxon>Bacillati</taxon>
        <taxon>Bacillota</taxon>
        <taxon>Bacilli</taxon>
        <taxon>Bacillales</taxon>
        <taxon>Paenibacillaceae</taxon>
        <taxon>Cohnella</taxon>
    </lineage>
</organism>
<evidence type="ECO:0000313" key="3">
    <source>
        <dbReference type="EMBL" id="MFC5406472.1"/>
    </source>
</evidence>
<reference evidence="4" key="1">
    <citation type="journal article" date="2019" name="Int. J. Syst. Evol. Microbiol.">
        <title>The Global Catalogue of Microorganisms (GCM) 10K type strain sequencing project: providing services to taxonomists for standard genome sequencing and annotation.</title>
        <authorList>
            <consortium name="The Broad Institute Genomics Platform"/>
            <consortium name="The Broad Institute Genome Sequencing Center for Infectious Disease"/>
            <person name="Wu L."/>
            <person name="Ma J."/>
        </authorList>
    </citation>
    <scope>NUCLEOTIDE SEQUENCE [LARGE SCALE GENOMIC DNA]</scope>
    <source>
        <strain evidence="4">CGMCC 1.18575</strain>
    </source>
</reference>
<dbReference type="Pfam" id="PF04892">
    <property type="entry name" value="VanZ"/>
    <property type="match status" value="1"/>
</dbReference>
<feature type="domain" description="VanZ-like" evidence="2">
    <location>
        <begin position="14"/>
        <end position="137"/>
    </location>
</feature>
<name>A0ABW0I1V9_9BACL</name>
<keyword evidence="1" id="KW-0472">Membrane</keyword>
<protein>
    <submittedName>
        <fullName evidence="3">VanZ family protein</fullName>
    </submittedName>
</protein>
<dbReference type="Proteomes" id="UP001596113">
    <property type="component" value="Unassembled WGS sequence"/>
</dbReference>
<keyword evidence="4" id="KW-1185">Reference proteome</keyword>
<evidence type="ECO:0000256" key="1">
    <source>
        <dbReference type="SAM" id="Phobius"/>
    </source>
</evidence>
<keyword evidence="1" id="KW-0812">Transmembrane</keyword>
<proteinExistence type="predicted"/>